<proteinExistence type="predicted"/>
<keyword evidence="3" id="KW-1185">Reference proteome</keyword>
<feature type="region of interest" description="Disordered" evidence="1">
    <location>
        <begin position="96"/>
        <end position="128"/>
    </location>
</feature>
<name>A0AAN6U8C8_9PEZI</name>
<organism evidence="2 3">
    <name type="scientific">Parathielavia appendiculata</name>
    <dbReference type="NCBI Taxonomy" id="2587402"/>
    <lineage>
        <taxon>Eukaryota</taxon>
        <taxon>Fungi</taxon>
        <taxon>Dikarya</taxon>
        <taxon>Ascomycota</taxon>
        <taxon>Pezizomycotina</taxon>
        <taxon>Sordariomycetes</taxon>
        <taxon>Sordariomycetidae</taxon>
        <taxon>Sordariales</taxon>
        <taxon>Chaetomiaceae</taxon>
        <taxon>Parathielavia</taxon>
    </lineage>
</organism>
<dbReference type="Proteomes" id="UP001302602">
    <property type="component" value="Unassembled WGS sequence"/>
</dbReference>
<sequence>MDRSRKPSDNKLRRVDKVKFRVPKHQEVTRAIVLVALTSQEAHQQRYAPGIPLRCPVYGGRHPAWSKECPKKSKVLAKAKEAYQFRPWTYEAVSTEEDKGETDITAAAPYRAARDPQQTRISFKPDRV</sequence>
<accession>A0AAN6U8C8</accession>
<reference evidence="2" key="2">
    <citation type="submission" date="2023-05" db="EMBL/GenBank/DDBJ databases">
        <authorList>
            <consortium name="Lawrence Berkeley National Laboratory"/>
            <person name="Steindorff A."/>
            <person name="Hensen N."/>
            <person name="Bonometti L."/>
            <person name="Westerberg I."/>
            <person name="Brannstrom I.O."/>
            <person name="Guillou S."/>
            <person name="Cros-Aarteil S."/>
            <person name="Calhoun S."/>
            <person name="Haridas S."/>
            <person name="Kuo A."/>
            <person name="Mondo S."/>
            <person name="Pangilinan J."/>
            <person name="Riley R."/>
            <person name="Labutti K."/>
            <person name="Andreopoulos B."/>
            <person name="Lipzen A."/>
            <person name="Chen C."/>
            <person name="Yanf M."/>
            <person name="Daum C."/>
            <person name="Ng V."/>
            <person name="Clum A."/>
            <person name="Ohm R."/>
            <person name="Martin F."/>
            <person name="Silar P."/>
            <person name="Natvig D."/>
            <person name="Lalanne C."/>
            <person name="Gautier V."/>
            <person name="Ament-Velasquez S.L."/>
            <person name="Kruys A."/>
            <person name="Hutchinson M.I."/>
            <person name="Powell A.J."/>
            <person name="Barry K."/>
            <person name="Miller A.N."/>
            <person name="Grigoriev I.V."/>
            <person name="Debuchy R."/>
            <person name="Gladieux P."/>
            <person name="Thoren M.H."/>
            <person name="Johannesson H."/>
        </authorList>
    </citation>
    <scope>NUCLEOTIDE SEQUENCE</scope>
    <source>
        <strain evidence="2">CBS 731.68</strain>
    </source>
</reference>
<protein>
    <submittedName>
        <fullName evidence="2">Uncharacterized protein</fullName>
    </submittedName>
</protein>
<dbReference type="GeneID" id="87827651"/>
<evidence type="ECO:0000313" key="3">
    <source>
        <dbReference type="Proteomes" id="UP001302602"/>
    </source>
</evidence>
<comment type="caution">
    <text evidence="2">The sequence shown here is derived from an EMBL/GenBank/DDBJ whole genome shotgun (WGS) entry which is preliminary data.</text>
</comment>
<evidence type="ECO:0000256" key="1">
    <source>
        <dbReference type="SAM" id="MobiDB-lite"/>
    </source>
</evidence>
<reference evidence="2" key="1">
    <citation type="journal article" date="2023" name="Mol. Phylogenet. Evol.">
        <title>Genome-scale phylogeny and comparative genomics of the fungal order Sordariales.</title>
        <authorList>
            <person name="Hensen N."/>
            <person name="Bonometti L."/>
            <person name="Westerberg I."/>
            <person name="Brannstrom I.O."/>
            <person name="Guillou S."/>
            <person name="Cros-Aarteil S."/>
            <person name="Calhoun S."/>
            <person name="Haridas S."/>
            <person name="Kuo A."/>
            <person name="Mondo S."/>
            <person name="Pangilinan J."/>
            <person name="Riley R."/>
            <person name="LaButti K."/>
            <person name="Andreopoulos B."/>
            <person name="Lipzen A."/>
            <person name="Chen C."/>
            <person name="Yan M."/>
            <person name="Daum C."/>
            <person name="Ng V."/>
            <person name="Clum A."/>
            <person name="Steindorff A."/>
            <person name="Ohm R.A."/>
            <person name="Martin F."/>
            <person name="Silar P."/>
            <person name="Natvig D.O."/>
            <person name="Lalanne C."/>
            <person name="Gautier V."/>
            <person name="Ament-Velasquez S.L."/>
            <person name="Kruys A."/>
            <person name="Hutchinson M.I."/>
            <person name="Powell A.J."/>
            <person name="Barry K."/>
            <person name="Miller A.N."/>
            <person name="Grigoriev I.V."/>
            <person name="Debuchy R."/>
            <person name="Gladieux P."/>
            <person name="Hiltunen Thoren M."/>
            <person name="Johannesson H."/>
        </authorList>
    </citation>
    <scope>NUCLEOTIDE SEQUENCE</scope>
    <source>
        <strain evidence="2">CBS 731.68</strain>
    </source>
</reference>
<dbReference type="EMBL" id="MU853223">
    <property type="protein sequence ID" value="KAK4128277.1"/>
    <property type="molecule type" value="Genomic_DNA"/>
</dbReference>
<gene>
    <name evidence="2" type="ORF">N657DRAFT_629414</name>
</gene>
<dbReference type="RefSeq" id="XP_062652048.1">
    <property type="nucleotide sequence ID" value="XM_062790882.1"/>
</dbReference>
<evidence type="ECO:0000313" key="2">
    <source>
        <dbReference type="EMBL" id="KAK4128277.1"/>
    </source>
</evidence>
<dbReference type="AlphaFoldDB" id="A0AAN6U8C8"/>